<evidence type="ECO:0000313" key="1">
    <source>
        <dbReference type="EnsemblPlants" id="Kaladp0023s0045.1.v1.1.CDS.1"/>
    </source>
</evidence>
<dbReference type="EnsemblPlants" id="Kaladp0023s0045.1.v1.1">
    <property type="protein sequence ID" value="Kaladp0023s0045.1.v1.1.CDS.1"/>
    <property type="gene ID" value="Kaladp0023s0045.v1.1"/>
</dbReference>
<protein>
    <submittedName>
        <fullName evidence="1">Uncharacterized protein</fullName>
    </submittedName>
</protein>
<dbReference type="AlphaFoldDB" id="A0A7N0T5F1"/>
<reference evidence="1" key="1">
    <citation type="submission" date="2021-01" db="UniProtKB">
        <authorList>
            <consortium name="EnsemblPlants"/>
        </authorList>
    </citation>
    <scope>IDENTIFICATION</scope>
</reference>
<evidence type="ECO:0000313" key="2">
    <source>
        <dbReference type="Proteomes" id="UP000594263"/>
    </source>
</evidence>
<proteinExistence type="predicted"/>
<accession>A0A7N0T5F1</accession>
<sequence>MHISSVLPNHIVFSPAPLDLEPLCQISLDLEAPSSDLVWSFSYLRVFGVTA</sequence>
<dbReference type="Gramene" id="Kaladp0023s0045.1.v1.1">
    <property type="protein sequence ID" value="Kaladp0023s0045.1.v1.1.CDS.1"/>
    <property type="gene ID" value="Kaladp0023s0045.v1.1"/>
</dbReference>
<name>A0A7N0T5F1_KALFE</name>
<dbReference type="Proteomes" id="UP000594263">
    <property type="component" value="Unplaced"/>
</dbReference>
<keyword evidence="2" id="KW-1185">Reference proteome</keyword>
<organism evidence="1 2">
    <name type="scientific">Kalanchoe fedtschenkoi</name>
    <name type="common">Lavender scallops</name>
    <name type="synonym">South American air plant</name>
    <dbReference type="NCBI Taxonomy" id="63787"/>
    <lineage>
        <taxon>Eukaryota</taxon>
        <taxon>Viridiplantae</taxon>
        <taxon>Streptophyta</taxon>
        <taxon>Embryophyta</taxon>
        <taxon>Tracheophyta</taxon>
        <taxon>Spermatophyta</taxon>
        <taxon>Magnoliopsida</taxon>
        <taxon>eudicotyledons</taxon>
        <taxon>Gunneridae</taxon>
        <taxon>Pentapetalae</taxon>
        <taxon>Saxifragales</taxon>
        <taxon>Crassulaceae</taxon>
        <taxon>Kalanchoe</taxon>
    </lineage>
</organism>